<evidence type="ECO:0000313" key="2">
    <source>
        <dbReference type="EMBL" id="KHF41760.1"/>
    </source>
</evidence>
<dbReference type="Pfam" id="PF26226">
    <property type="entry name" value="DUF8052"/>
    <property type="match status" value="1"/>
</dbReference>
<dbReference type="RefSeq" id="WP_034624848.1">
    <property type="nucleotide sequence ID" value="NZ_JRJU01000001.1"/>
</dbReference>
<keyword evidence="3" id="KW-1185">Reference proteome</keyword>
<proteinExistence type="predicted"/>
<sequence>MTETQVEKFINQMANQYTVQFNVYRGETIGDMPLDFYAEFQRRDEKYLMSKSVKVWSVETQQYAFVKQADNLSKEKLQLFANVLDSRIPSFVPEKQEHMSTYFIGVIVTNDSIGEELKRYVQRARKLRFLKFGWHGWADRYLAIVSMKDKRVYVNRKGKEFVKTFEEALMKGDERS</sequence>
<dbReference type="OrthoDB" id="2836917at2"/>
<organism evidence="2 3">
    <name type="scientific">Halalkalibacter okhensis</name>
    <dbReference type="NCBI Taxonomy" id="333138"/>
    <lineage>
        <taxon>Bacteria</taxon>
        <taxon>Bacillati</taxon>
        <taxon>Bacillota</taxon>
        <taxon>Bacilli</taxon>
        <taxon>Bacillales</taxon>
        <taxon>Bacillaceae</taxon>
        <taxon>Halalkalibacter</taxon>
    </lineage>
</organism>
<dbReference type="eggNOG" id="ENOG5032U4C">
    <property type="taxonomic scope" value="Bacteria"/>
</dbReference>
<dbReference type="AlphaFoldDB" id="A0A0B0IKD4"/>
<dbReference type="InterPro" id="IPR058365">
    <property type="entry name" value="DUF8052"/>
</dbReference>
<dbReference type="Proteomes" id="UP000030832">
    <property type="component" value="Unassembled WGS sequence"/>
</dbReference>
<dbReference type="EMBL" id="JRJU01000001">
    <property type="protein sequence ID" value="KHF41760.1"/>
    <property type="molecule type" value="Genomic_DNA"/>
</dbReference>
<comment type="caution">
    <text evidence="2">The sequence shown here is derived from an EMBL/GenBank/DDBJ whole genome shotgun (WGS) entry which is preliminary data.</text>
</comment>
<name>A0A0B0IKD4_9BACI</name>
<feature type="domain" description="DUF8052" evidence="1">
    <location>
        <begin position="7"/>
        <end position="166"/>
    </location>
</feature>
<gene>
    <name evidence="2" type="ORF">LQ50_00175</name>
</gene>
<dbReference type="STRING" id="333138.LQ50_00175"/>
<evidence type="ECO:0000313" key="3">
    <source>
        <dbReference type="Proteomes" id="UP000030832"/>
    </source>
</evidence>
<evidence type="ECO:0000259" key="1">
    <source>
        <dbReference type="Pfam" id="PF26226"/>
    </source>
</evidence>
<accession>A0A0B0IKD4</accession>
<protein>
    <recommendedName>
        <fullName evidence="1">DUF8052 domain-containing protein</fullName>
    </recommendedName>
</protein>
<reference evidence="2 3" key="1">
    <citation type="submission" date="2014-09" db="EMBL/GenBank/DDBJ databases">
        <title>Genome sequencing and annotation of Bacillus Okhensis strain Kh10-101T.</title>
        <authorList>
            <person name="Prakash J.S."/>
        </authorList>
    </citation>
    <scope>NUCLEOTIDE SEQUENCE [LARGE SCALE GENOMIC DNA]</scope>
    <source>
        <strain evidence="3">Kh10-101T</strain>
    </source>
</reference>